<feature type="non-terminal residue" evidence="1">
    <location>
        <position position="1"/>
    </location>
</feature>
<sequence length="175" mass="19405">YFNISDGKHCAYRPVPISYRYRDNLGTSVWIEPEKEDTEEESQPAISTIHALAGYANPHSMKVNGFLEHQPITIPFNTGNTNNFMDSKVAARLTLWIEEQQSLIVLVAFGIVPSSPLSLSSTPLSRKGIAPRTAYFVPWSSSCINPKSPIFGYLDEKPIDIGLMKFLGLCPSVLS</sequence>
<gene>
    <name evidence="1" type="ORF">B296_00046017</name>
</gene>
<evidence type="ECO:0000313" key="2">
    <source>
        <dbReference type="Proteomes" id="UP000287651"/>
    </source>
</evidence>
<organism evidence="1 2">
    <name type="scientific">Ensete ventricosum</name>
    <name type="common">Abyssinian banana</name>
    <name type="synonym">Musa ensete</name>
    <dbReference type="NCBI Taxonomy" id="4639"/>
    <lineage>
        <taxon>Eukaryota</taxon>
        <taxon>Viridiplantae</taxon>
        <taxon>Streptophyta</taxon>
        <taxon>Embryophyta</taxon>
        <taxon>Tracheophyta</taxon>
        <taxon>Spermatophyta</taxon>
        <taxon>Magnoliopsida</taxon>
        <taxon>Liliopsida</taxon>
        <taxon>Zingiberales</taxon>
        <taxon>Musaceae</taxon>
        <taxon>Ensete</taxon>
    </lineage>
</organism>
<comment type="caution">
    <text evidence="1">The sequence shown here is derived from an EMBL/GenBank/DDBJ whole genome shotgun (WGS) entry which is preliminary data.</text>
</comment>
<protein>
    <submittedName>
        <fullName evidence="1">Uncharacterized protein</fullName>
    </submittedName>
</protein>
<dbReference type="EMBL" id="AMZH03008322">
    <property type="protein sequence ID" value="RRT59201.1"/>
    <property type="molecule type" value="Genomic_DNA"/>
</dbReference>
<dbReference type="AlphaFoldDB" id="A0A426Z5G7"/>
<proteinExistence type="predicted"/>
<name>A0A426Z5G7_ENSVE</name>
<reference evidence="1 2" key="1">
    <citation type="journal article" date="2014" name="Agronomy (Basel)">
        <title>A Draft Genome Sequence for Ensete ventricosum, the Drought-Tolerant Tree Against Hunger.</title>
        <authorList>
            <person name="Harrison J."/>
            <person name="Moore K.A."/>
            <person name="Paszkiewicz K."/>
            <person name="Jones T."/>
            <person name="Grant M."/>
            <person name="Ambacheew D."/>
            <person name="Muzemil S."/>
            <person name="Studholme D.J."/>
        </authorList>
    </citation>
    <scope>NUCLEOTIDE SEQUENCE [LARGE SCALE GENOMIC DNA]</scope>
</reference>
<dbReference type="Proteomes" id="UP000287651">
    <property type="component" value="Unassembled WGS sequence"/>
</dbReference>
<evidence type="ECO:0000313" key="1">
    <source>
        <dbReference type="EMBL" id="RRT59201.1"/>
    </source>
</evidence>
<accession>A0A426Z5G7</accession>